<reference evidence="1" key="2">
    <citation type="journal article" date="2022" name="New Phytol.">
        <title>Evolutionary transition to the ectomycorrhizal habit in the genomes of a hyperdiverse lineage of mushroom-forming fungi.</title>
        <authorList>
            <person name="Looney B."/>
            <person name="Miyauchi S."/>
            <person name="Morin E."/>
            <person name="Drula E."/>
            <person name="Courty P.E."/>
            <person name="Kohler A."/>
            <person name="Kuo A."/>
            <person name="LaButti K."/>
            <person name="Pangilinan J."/>
            <person name="Lipzen A."/>
            <person name="Riley R."/>
            <person name="Andreopoulos W."/>
            <person name="He G."/>
            <person name="Johnson J."/>
            <person name="Nolan M."/>
            <person name="Tritt A."/>
            <person name="Barry K.W."/>
            <person name="Grigoriev I.V."/>
            <person name="Nagy L.G."/>
            <person name="Hibbett D."/>
            <person name="Henrissat B."/>
            <person name="Matheny P.B."/>
            <person name="Labbe J."/>
            <person name="Martin F.M."/>
        </authorList>
    </citation>
    <scope>NUCLEOTIDE SEQUENCE</scope>
    <source>
        <strain evidence="1">EC-137</strain>
    </source>
</reference>
<evidence type="ECO:0000313" key="1">
    <source>
        <dbReference type="EMBL" id="KAI0030061.1"/>
    </source>
</evidence>
<gene>
    <name evidence="1" type="ORF">K488DRAFT_88108</name>
</gene>
<keyword evidence="2" id="KW-1185">Reference proteome</keyword>
<protein>
    <submittedName>
        <fullName evidence="1">KptA family-domain-containing protein</fullName>
    </submittedName>
</protein>
<dbReference type="Proteomes" id="UP000814128">
    <property type="component" value="Unassembled WGS sequence"/>
</dbReference>
<evidence type="ECO:0000313" key="2">
    <source>
        <dbReference type="Proteomes" id="UP000814128"/>
    </source>
</evidence>
<sequence length="246" mass="26597">MSNSTQSTKLGGGGRGRGGRGGGKLRGRTNDSPEVKLSKTLSWLLRHGAQSEGLPMREDGYVRVDDLLATPKLRAQRLDLTQLQNIVAADAKQRYSLVSEPGADGAAEAWWIRANQGHSMSDVKMDLKPILAAKDVPMAVHGTNMQAWKLIEQNGLSRMTRNHIHLAQGVPGDGVISGMRTSAQVLIYIDLQCALDAGLRFYLSDNGVVLTEGDDKGVVHSRFFSRVTDKHGDPLAGWTPAAEEST</sequence>
<organism evidence="1 2">
    <name type="scientific">Vararia minispora EC-137</name>
    <dbReference type="NCBI Taxonomy" id="1314806"/>
    <lineage>
        <taxon>Eukaryota</taxon>
        <taxon>Fungi</taxon>
        <taxon>Dikarya</taxon>
        <taxon>Basidiomycota</taxon>
        <taxon>Agaricomycotina</taxon>
        <taxon>Agaricomycetes</taxon>
        <taxon>Russulales</taxon>
        <taxon>Lachnocladiaceae</taxon>
        <taxon>Vararia</taxon>
    </lineage>
</organism>
<accession>A0ACB8QEP0</accession>
<dbReference type="EMBL" id="MU273641">
    <property type="protein sequence ID" value="KAI0030061.1"/>
    <property type="molecule type" value="Genomic_DNA"/>
</dbReference>
<comment type="caution">
    <text evidence="1">The sequence shown here is derived from an EMBL/GenBank/DDBJ whole genome shotgun (WGS) entry which is preliminary data.</text>
</comment>
<name>A0ACB8QEP0_9AGAM</name>
<proteinExistence type="predicted"/>
<reference evidence="1" key="1">
    <citation type="submission" date="2021-02" db="EMBL/GenBank/DDBJ databases">
        <authorList>
            <consortium name="DOE Joint Genome Institute"/>
            <person name="Ahrendt S."/>
            <person name="Looney B.P."/>
            <person name="Miyauchi S."/>
            <person name="Morin E."/>
            <person name="Drula E."/>
            <person name="Courty P.E."/>
            <person name="Chicoki N."/>
            <person name="Fauchery L."/>
            <person name="Kohler A."/>
            <person name="Kuo A."/>
            <person name="Labutti K."/>
            <person name="Pangilinan J."/>
            <person name="Lipzen A."/>
            <person name="Riley R."/>
            <person name="Andreopoulos W."/>
            <person name="He G."/>
            <person name="Johnson J."/>
            <person name="Barry K.W."/>
            <person name="Grigoriev I.V."/>
            <person name="Nagy L."/>
            <person name="Hibbett D."/>
            <person name="Henrissat B."/>
            <person name="Matheny P.B."/>
            <person name="Labbe J."/>
            <person name="Martin F."/>
        </authorList>
    </citation>
    <scope>NUCLEOTIDE SEQUENCE</scope>
    <source>
        <strain evidence="1">EC-137</strain>
    </source>
</reference>